<dbReference type="EMBL" id="JAUTXU010000064">
    <property type="protein sequence ID" value="KAK3713174.1"/>
    <property type="molecule type" value="Genomic_DNA"/>
</dbReference>
<reference evidence="1" key="1">
    <citation type="submission" date="2023-07" db="EMBL/GenBank/DDBJ databases">
        <title>Black Yeasts Isolated from many extreme environments.</title>
        <authorList>
            <person name="Coleine C."/>
            <person name="Stajich J.E."/>
            <person name="Selbmann L."/>
        </authorList>
    </citation>
    <scope>NUCLEOTIDE SEQUENCE</scope>
    <source>
        <strain evidence="1">CCFEE 5714</strain>
    </source>
</reference>
<proteinExistence type="predicted"/>
<dbReference type="Proteomes" id="UP001281147">
    <property type="component" value="Unassembled WGS sequence"/>
</dbReference>
<evidence type="ECO:0000313" key="2">
    <source>
        <dbReference type="Proteomes" id="UP001281147"/>
    </source>
</evidence>
<organism evidence="1 2">
    <name type="scientific">Vermiconidia calcicola</name>
    <dbReference type="NCBI Taxonomy" id="1690605"/>
    <lineage>
        <taxon>Eukaryota</taxon>
        <taxon>Fungi</taxon>
        <taxon>Dikarya</taxon>
        <taxon>Ascomycota</taxon>
        <taxon>Pezizomycotina</taxon>
        <taxon>Dothideomycetes</taxon>
        <taxon>Dothideomycetidae</taxon>
        <taxon>Mycosphaerellales</taxon>
        <taxon>Extremaceae</taxon>
        <taxon>Vermiconidia</taxon>
    </lineage>
</organism>
<sequence length="451" mass="51119">MAQRTLTNLFMLPMAPAAPNQATIVQRPVRRTHIMHQQQQMLNAFHRGSYEVFLDAVQTAEKATAIDTTASRILGRRDWRDDALFLVAQLQHPVLSSILDNTFPQRVLRDLKGSLRSPYDLNDGWDAVIYVNYCTDRDGKGVPVDQLEKFLSTLEIAVGLPSDLGNDLGLEQDKVLQKLDTAYHGLVQRTVRVAFSSLVADGKATLKDEVRRYVEVQREDVLQRALGQQVSHIAIHGEVGLASKGWQRCKHHKTLDTLSPLLFRLIQVALRSTFPDKGFALRQYVLFHCVKASQVEVGESLASLLCSSYITTGGMNTAQAGVQLGDIQRMDAGAWKEICNLVHRRSYLRHVKPNLETFQNLLHFKQVREQKKIAQMQREAEHQQLERESKTAIEELEVTVERLALRASEIRSALDQLQERAEQYQAQLKDEQGHRTALETFYEALSGIQHP</sequence>
<protein>
    <submittedName>
        <fullName evidence="1">Uncharacterized protein</fullName>
    </submittedName>
</protein>
<keyword evidence="2" id="KW-1185">Reference proteome</keyword>
<comment type="caution">
    <text evidence="1">The sequence shown here is derived from an EMBL/GenBank/DDBJ whole genome shotgun (WGS) entry which is preliminary data.</text>
</comment>
<gene>
    <name evidence="1" type="ORF">LTR37_008607</name>
</gene>
<evidence type="ECO:0000313" key="1">
    <source>
        <dbReference type="EMBL" id="KAK3713174.1"/>
    </source>
</evidence>
<accession>A0ACC3N9X6</accession>
<name>A0ACC3N9X6_9PEZI</name>